<dbReference type="PROSITE" id="PS51257">
    <property type="entry name" value="PROKAR_LIPOPROTEIN"/>
    <property type="match status" value="1"/>
</dbReference>
<protein>
    <submittedName>
        <fullName evidence="1">Outer membrane protein assembly factor BamC</fullName>
    </submittedName>
</protein>
<dbReference type="Gene3D" id="3.30.310.170">
    <property type="entry name" value="Outer membrane protein assembly factor BamC"/>
    <property type="match status" value="2"/>
</dbReference>
<accession>A0A6L6YG86</accession>
<keyword evidence="2" id="KW-1185">Reference proteome</keyword>
<name>A0A6L6YG86_9BURK</name>
<dbReference type="EMBL" id="WSRP01000014">
    <property type="protein sequence ID" value="MVX56700.1"/>
    <property type="molecule type" value="Genomic_DNA"/>
</dbReference>
<dbReference type="InterPro" id="IPR042268">
    <property type="entry name" value="BamC_C"/>
</dbReference>
<evidence type="ECO:0000313" key="2">
    <source>
        <dbReference type="Proteomes" id="UP000472580"/>
    </source>
</evidence>
<proteinExistence type="predicted"/>
<sequence>MGRFPLRALTLAVAAVSLTGCQYLGSKFTDEKIQYETTSSRAPLEVPPDLSQIPVDDRFTVPGKPQVVTATQVADVEEARKAAAGVQAEVGAAAPVLPKTVMTKIIKEDGQRYLQVNLPPDQVWENVLDFWPSVGLQVEREDPRAGVMETNWAENKANLPQDIIRATLGKILDTVYSTGERDRYRTRLERNANGGTDIYVTNRRMIEVYTNSSEEHTAWQPAPADKELEAEMLTRLSLRLENDYNPKQKTREEIEKQPALQKAQPVYISREIRGADGKTEALEVDEPFDRAWRRVGVGLDRVGLTIADRDRAQGIYFIRYLDPDYEVKKRNDEGLFARWFGKEKPIDAPLYRVCLTSDGDKTKVTAMPDSDKTDPLSTSSRILNLLQEQIR</sequence>
<dbReference type="AlphaFoldDB" id="A0A6L6YG86"/>
<dbReference type="InterPro" id="IPR010653">
    <property type="entry name" value="NlpB/DapX"/>
</dbReference>
<dbReference type="RefSeq" id="WP_160335132.1">
    <property type="nucleotide sequence ID" value="NZ_WSRP01000014.1"/>
</dbReference>
<reference evidence="1 2" key="1">
    <citation type="submission" date="2019-12" db="EMBL/GenBank/DDBJ databases">
        <title>Microbes associate with the intestines of laboratory mice.</title>
        <authorList>
            <person name="Navarre W."/>
            <person name="Wong E."/>
        </authorList>
    </citation>
    <scope>NUCLEOTIDE SEQUENCE [LARGE SCALE GENOMIC DNA]</scope>
    <source>
        <strain evidence="1 2">NM82_D38</strain>
    </source>
</reference>
<dbReference type="Proteomes" id="UP000472580">
    <property type="component" value="Unassembled WGS sequence"/>
</dbReference>
<dbReference type="OrthoDB" id="5291099at2"/>
<evidence type="ECO:0000313" key="1">
    <source>
        <dbReference type="EMBL" id="MVX56700.1"/>
    </source>
</evidence>
<comment type="caution">
    <text evidence="1">The sequence shown here is derived from an EMBL/GenBank/DDBJ whole genome shotgun (WGS) entry which is preliminary data.</text>
</comment>
<gene>
    <name evidence="1" type="primary">bamC</name>
    <name evidence="1" type="ORF">E5987_05690</name>
</gene>
<dbReference type="Pfam" id="PF06804">
    <property type="entry name" value="Lipoprotein_18"/>
    <property type="match status" value="1"/>
</dbReference>
<organism evidence="1 2">
    <name type="scientific">Parasutterella muris</name>
    <dbReference type="NCBI Taxonomy" id="2565572"/>
    <lineage>
        <taxon>Bacteria</taxon>
        <taxon>Pseudomonadati</taxon>
        <taxon>Pseudomonadota</taxon>
        <taxon>Betaproteobacteria</taxon>
        <taxon>Burkholderiales</taxon>
        <taxon>Sutterellaceae</taxon>
        <taxon>Parasutterella</taxon>
    </lineage>
</organism>